<evidence type="ECO:0000256" key="7">
    <source>
        <dbReference type="ARBA" id="ARBA00022840"/>
    </source>
</evidence>
<feature type="domain" description="7,8-dihydro-6-hydroxymethylpterin-pyrophosphokinase" evidence="10">
    <location>
        <begin position="206"/>
        <end position="217"/>
    </location>
</feature>
<comment type="similarity">
    <text evidence="3">In the N-terminal section; belongs to the DHNA family.</text>
</comment>
<keyword evidence="8 9" id="KW-0289">Folate biosynthesis</keyword>
<name>A0A921HNT4_9FIRM</name>
<dbReference type="Proteomes" id="UP000780768">
    <property type="component" value="Unassembled WGS sequence"/>
</dbReference>
<dbReference type="GO" id="GO:0005524">
    <property type="term" value="F:ATP binding"/>
    <property type="evidence" value="ECO:0007669"/>
    <property type="project" value="UniProtKB-KW"/>
</dbReference>
<dbReference type="PANTHER" id="PTHR43071:SF1">
    <property type="entry name" value="2-AMINO-4-HYDROXY-6-HYDROXYMETHYLDIHYDROPTERIDINE PYROPHOSPHOKINASE"/>
    <property type="match status" value="1"/>
</dbReference>
<dbReference type="InterPro" id="IPR043133">
    <property type="entry name" value="GTP-CH-I_C/QueF"/>
</dbReference>
<dbReference type="GO" id="GO:0016301">
    <property type="term" value="F:kinase activity"/>
    <property type="evidence" value="ECO:0007669"/>
    <property type="project" value="UniProtKB-KW"/>
</dbReference>
<comment type="pathway">
    <text evidence="2">Cofactor biosynthesis; tetrahydrofolate biosynthesis; 2-amino-4-hydroxy-6-hydroxymethyl-7,8-dihydropteridine diphosphate from 7,8-dihydroneopterin triphosphate: step 4/4.</text>
</comment>
<evidence type="ECO:0000256" key="2">
    <source>
        <dbReference type="ARBA" id="ARBA00005051"/>
    </source>
</evidence>
<dbReference type="PANTHER" id="PTHR43071">
    <property type="entry name" value="2-AMINO-4-HYDROXY-6-HYDROXYMETHYLDIHYDROPTERIDINE PYROPHOSPHOKINASE"/>
    <property type="match status" value="1"/>
</dbReference>
<dbReference type="SUPFAM" id="SSF55620">
    <property type="entry name" value="Tetrahydrobiopterin biosynthesis enzymes-like"/>
    <property type="match status" value="1"/>
</dbReference>
<evidence type="ECO:0000256" key="3">
    <source>
        <dbReference type="ARBA" id="ARBA00009640"/>
    </source>
</evidence>
<comment type="catalytic activity">
    <reaction evidence="9">
        <text>7,8-dihydroneopterin = 6-hydroxymethyl-7,8-dihydropterin + glycolaldehyde</text>
        <dbReference type="Rhea" id="RHEA:10540"/>
        <dbReference type="ChEBI" id="CHEBI:17001"/>
        <dbReference type="ChEBI" id="CHEBI:17071"/>
        <dbReference type="ChEBI" id="CHEBI:44841"/>
        <dbReference type="EC" id="4.1.2.25"/>
    </reaction>
</comment>
<dbReference type="Pfam" id="PF02152">
    <property type="entry name" value="FolB"/>
    <property type="match status" value="1"/>
</dbReference>
<accession>A0A921HNT4</accession>
<evidence type="ECO:0000256" key="8">
    <source>
        <dbReference type="ARBA" id="ARBA00022909"/>
    </source>
</evidence>
<comment type="caution">
    <text evidence="11">The sequence shown here is derived from an EMBL/GenBank/DDBJ whole genome shotgun (WGS) entry which is preliminary data.</text>
</comment>
<evidence type="ECO:0000256" key="5">
    <source>
        <dbReference type="ARBA" id="ARBA00022741"/>
    </source>
</evidence>
<gene>
    <name evidence="11" type="primary">folK</name>
    <name evidence="11" type="ORF">K8V65_00490</name>
</gene>
<dbReference type="Pfam" id="PF01288">
    <property type="entry name" value="HPPK"/>
    <property type="match status" value="1"/>
</dbReference>
<dbReference type="Gene3D" id="3.30.70.560">
    <property type="entry name" value="7,8-Dihydro-6-hydroxymethylpterin-pyrophosphokinase HPPK"/>
    <property type="match status" value="1"/>
</dbReference>
<dbReference type="SMART" id="SM00905">
    <property type="entry name" value="FolB"/>
    <property type="match status" value="1"/>
</dbReference>
<dbReference type="PROSITE" id="PS00794">
    <property type="entry name" value="HPPK"/>
    <property type="match status" value="1"/>
</dbReference>
<comment type="similarity">
    <text evidence="9">Belongs to the DHNA family.</text>
</comment>
<dbReference type="SUPFAM" id="SSF55083">
    <property type="entry name" value="6-hydroxymethyl-7,8-dihydropterin pyrophosphokinase, HPPK"/>
    <property type="match status" value="1"/>
</dbReference>
<dbReference type="Gene3D" id="3.30.1130.10">
    <property type="match status" value="1"/>
</dbReference>
<keyword evidence="7" id="KW-0067">ATP-binding</keyword>
<keyword evidence="4 11" id="KW-0808">Transferase</keyword>
<dbReference type="InterPro" id="IPR035907">
    <property type="entry name" value="Hppk_sf"/>
</dbReference>
<dbReference type="GO" id="GO:0004150">
    <property type="term" value="F:dihydroneopterin aldolase activity"/>
    <property type="evidence" value="ECO:0007669"/>
    <property type="project" value="UniProtKB-UniRule"/>
</dbReference>
<dbReference type="NCBIfam" id="TIGR00525">
    <property type="entry name" value="folB"/>
    <property type="match status" value="1"/>
</dbReference>
<dbReference type="RefSeq" id="WP_303691176.1">
    <property type="nucleotide sequence ID" value="NZ_CAKMHU010000014.1"/>
</dbReference>
<evidence type="ECO:0000313" key="12">
    <source>
        <dbReference type="Proteomes" id="UP000780768"/>
    </source>
</evidence>
<organism evidence="11 12">
    <name type="scientific">Megamonas hypermegale</name>
    <dbReference type="NCBI Taxonomy" id="158847"/>
    <lineage>
        <taxon>Bacteria</taxon>
        <taxon>Bacillati</taxon>
        <taxon>Bacillota</taxon>
        <taxon>Negativicutes</taxon>
        <taxon>Selenomonadales</taxon>
        <taxon>Selenomonadaceae</taxon>
        <taxon>Megamonas</taxon>
    </lineage>
</organism>
<dbReference type="EMBL" id="DYVR01000013">
    <property type="protein sequence ID" value="HJF84131.1"/>
    <property type="molecule type" value="Genomic_DNA"/>
</dbReference>
<dbReference type="InterPro" id="IPR006157">
    <property type="entry name" value="FolB_dom"/>
</dbReference>
<dbReference type="CDD" id="cd00534">
    <property type="entry name" value="DHNA_DHNTPE"/>
    <property type="match status" value="1"/>
</dbReference>
<keyword evidence="9" id="KW-0456">Lyase</keyword>
<proteinExistence type="inferred from homology"/>
<comment type="pathway">
    <text evidence="9">Cofactor biosynthesis; tetrahydrofolate biosynthesis; 2-amino-4-hydroxy-6-hydroxymethyl-7,8-dihydropteridine diphosphate from 7,8-dihydroneopterin triphosphate: step 3/4.</text>
</comment>
<evidence type="ECO:0000259" key="10">
    <source>
        <dbReference type="PROSITE" id="PS00794"/>
    </source>
</evidence>
<dbReference type="CDD" id="cd00483">
    <property type="entry name" value="HPPK"/>
    <property type="match status" value="1"/>
</dbReference>
<comment type="function">
    <text evidence="9">Catalyzes the conversion of 7,8-dihydroneopterin to 6-hydroxymethyl-7,8-dihydropterin.</text>
</comment>
<dbReference type="NCBIfam" id="TIGR00526">
    <property type="entry name" value="folB_dom"/>
    <property type="match status" value="1"/>
</dbReference>
<dbReference type="InterPro" id="IPR000550">
    <property type="entry name" value="Hppk"/>
</dbReference>
<dbReference type="NCBIfam" id="TIGR01498">
    <property type="entry name" value="folK"/>
    <property type="match status" value="1"/>
</dbReference>
<dbReference type="GO" id="GO:0003848">
    <property type="term" value="F:2-amino-4-hydroxy-6-hydroxymethyldihydropteridine diphosphokinase activity"/>
    <property type="evidence" value="ECO:0007669"/>
    <property type="project" value="UniProtKB-EC"/>
</dbReference>
<dbReference type="EC" id="4.1.2.25" evidence="9"/>
<evidence type="ECO:0000256" key="9">
    <source>
        <dbReference type="RuleBase" id="RU362079"/>
    </source>
</evidence>
<dbReference type="InterPro" id="IPR006156">
    <property type="entry name" value="Dihydroneopterin_aldolase"/>
</dbReference>
<comment type="catalytic activity">
    <reaction evidence="1">
        <text>6-hydroxymethyl-7,8-dihydropterin + ATP = (7,8-dihydropterin-6-yl)methyl diphosphate + AMP + H(+)</text>
        <dbReference type="Rhea" id="RHEA:11412"/>
        <dbReference type="ChEBI" id="CHEBI:15378"/>
        <dbReference type="ChEBI" id="CHEBI:30616"/>
        <dbReference type="ChEBI" id="CHEBI:44841"/>
        <dbReference type="ChEBI" id="CHEBI:72950"/>
        <dbReference type="ChEBI" id="CHEBI:456215"/>
        <dbReference type="EC" id="2.7.6.3"/>
    </reaction>
</comment>
<dbReference type="AlphaFoldDB" id="A0A921HNT4"/>
<keyword evidence="5" id="KW-0547">Nucleotide-binding</keyword>
<dbReference type="GO" id="GO:0046656">
    <property type="term" value="P:folic acid biosynthetic process"/>
    <property type="evidence" value="ECO:0007669"/>
    <property type="project" value="UniProtKB-UniRule"/>
</dbReference>
<dbReference type="EC" id="2.7.6.3" evidence="9"/>
<evidence type="ECO:0000256" key="6">
    <source>
        <dbReference type="ARBA" id="ARBA00022777"/>
    </source>
</evidence>
<evidence type="ECO:0000256" key="4">
    <source>
        <dbReference type="ARBA" id="ARBA00022679"/>
    </source>
</evidence>
<dbReference type="GO" id="GO:0046654">
    <property type="term" value="P:tetrahydrofolate biosynthetic process"/>
    <property type="evidence" value="ECO:0007669"/>
    <property type="project" value="UniProtKB-UniRule"/>
</dbReference>
<evidence type="ECO:0000256" key="1">
    <source>
        <dbReference type="ARBA" id="ARBA00000198"/>
    </source>
</evidence>
<sequence>MDIIRINELEVYAYHGVYADEREKGQFFYVNADLYVDTRKAGMTDDLNYSVNYGTVCEFIADFMKNNTYNLIETAAEQLAQALLLEFKPVKSLLLEVRKPSAPIALEFGSVSVEIVRGWHEAYIAFGSNMGDREKYIDDALAAVGKLPQIEIEAISDKIVTAPYGNVEQEDFLNGVIKVKTLLPAEELLQILQQIEQHAGRKREVHWGPRTLDLDILFYDDEIIATDNLVVPHPDMKNREFVLKPLMQIAPYKVHPVYHKTIKDMYDELR</sequence>
<protein>
    <recommendedName>
        <fullName evidence="9">Bifunctional folate synthesis protein</fullName>
    </recommendedName>
    <domain>
        <recommendedName>
            <fullName evidence="9">Dihydroneopterin aldolase</fullName>
            <shortName evidence="9">DHNA</shortName>
            <ecNumber evidence="9">4.1.2.25</ecNumber>
        </recommendedName>
        <alternativeName>
            <fullName evidence="9">7,8-dihydroneopterin aldolase</fullName>
        </alternativeName>
    </domain>
    <domain>
        <recommendedName>
            <fullName evidence="9">2-amino-4-hydroxy-6-hydroxymethyldihydropteridine pyrophosphokinase</fullName>
            <ecNumber evidence="9">2.7.6.3</ecNumber>
        </recommendedName>
        <alternativeName>
            <fullName evidence="9">6-hydroxymethyl-7,8-dihydropterin pyrophosphokinase</fullName>
            <shortName evidence="9">PPPK</shortName>
        </alternativeName>
        <alternativeName>
            <fullName evidence="9">7,8-dihydro-6-hydroxymethylpterin pyrophosphokinase</fullName>
            <shortName evidence="9">HPPK</shortName>
        </alternativeName>
    </domain>
</protein>
<reference evidence="11" key="1">
    <citation type="journal article" date="2021" name="PeerJ">
        <title>Extensive microbial diversity within the chicken gut microbiome revealed by metagenomics and culture.</title>
        <authorList>
            <person name="Gilroy R."/>
            <person name="Ravi A."/>
            <person name="Getino M."/>
            <person name="Pursley I."/>
            <person name="Horton D.L."/>
            <person name="Alikhan N.F."/>
            <person name="Baker D."/>
            <person name="Gharbi K."/>
            <person name="Hall N."/>
            <person name="Watson M."/>
            <person name="Adriaenssens E.M."/>
            <person name="Foster-Nyarko E."/>
            <person name="Jarju S."/>
            <person name="Secka A."/>
            <person name="Antonio M."/>
            <person name="Oren A."/>
            <person name="Chaudhuri R.R."/>
            <person name="La Ragione R."/>
            <person name="Hildebrand F."/>
            <person name="Pallen M.J."/>
        </authorList>
    </citation>
    <scope>NUCLEOTIDE SEQUENCE</scope>
    <source>
        <strain evidence="11">7318</strain>
    </source>
</reference>
<keyword evidence="6" id="KW-0418">Kinase</keyword>
<reference evidence="11" key="2">
    <citation type="submission" date="2021-09" db="EMBL/GenBank/DDBJ databases">
        <authorList>
            <person name="Gilroy R."/>
        </authorList>
    </citation>
    <scope>NUCLEOTIDE SEQUENCE</scope>
    <source>
        <strain evidence="11">7318</strain>
    </source>
</reference>
<evidence type="ECO:0000313" key="11">
    <source>
        <dbReference type="EMBL" id="HJF84131.1"/>
    </source>
</evidence>